<evidence type="ECO:0000313" key="2">
    <source>
        <dbReference type="Proteomes" id="UP000234323"/>
    </source>
</evidence>
<dbReference type="Proteomes" id="UP000234323">
    <property type="component" value="Unassembled WGS sequence"/>
</dbReference>
<sequence length="69" mass="7951">MKVSRSLGTSFSILDYCNNKKLFSFGDMLYIYGQKLHVGYNNGHYENNFGNGESLYIIEEIEVFSVVKK</sequence>
<protein>
    <recommendedName>
        <fullName evidence="3">TLDc domain-containing protein</fullName>
    </recommendedName>
</protein>
<reference evidence="1 2" key="1">
    <citation type="submission" date="2015-10" db="EMBL/GenBank/DDBJ databases">
        <title>Genome analyses suggest a sexual origin of heterokaryosis in a supposedly ancient asexual fungus.</title>
        <authorList>
            <person name="Ropars J."/>
            <person name="Sedzielewska K."/>
            <person name="Noel J."/>
            <person name="Charron P."/>
            <person name="Farinelli L."/>
            <person name="Marton T."/>
            <person name="Kruger M."/>
            <person name="Pelin A."/>
            <person name="Brachmann A."/>
            <person name="Corradi N."/>
        </authorList>
    </citation>
    <scope>NUCLEOTIDE SEQUENCE [LARGE SCALE GENOMIC DNA]</scope>
    <source>
        <strain evidence="1 2">A4</strain>
    </source>
</reference>
<organism evidence="1 2">
    <name type="scientific">Rhizophagus irregularis</name>
    <dbReference type="NCBI Taxonomy" id="588596"/>
    <lineage>
        <taxon>Eukaryota</taxon>
        <taxon>Fungi</taxon>
        <taxon>Fungi incertae sedis</taxon>
        <taxon>Mucoromycota</taxon>
        <taxon>Glomeromycotina</taxon>
        <taxon>Glomeromycetes</taxon>
        <taxon>Glomerales</taxon>
        <taxon>Glomeraceae</taxon>
        <taxon>Rhizophagus</taxon>
    </lineage>
</organism>
<keyword evidence="2" id="KW-1185">Reference proteome</keyword>
<dbReference type="EMBL" id="LLXI01002451">
    <property type="protein sequence ID" value="PKY57161.1"/>
    <property type="molecule type" value="Genomic_DNA"/>
</dbReference>
<name>A0A2I1HE33_9GLOM</name>
<evidence type="ECO:0008006" key="3">
    <source>
        <dbReference type="Google" id="ProtNLM"/>
    </source>
</evidence>
<comment type="caution">
    <text evidence="1">The sequence shown here is derived from an EMBL/GenBank/DDBJ whole genome shotgun (WGS) entry which is preliminary data.</text>
</comment>
<accession>A0A2I1HE33</accession>
<gene>
    <name evidence="1" type="ORF">RhiirA4_112931</name>
</gene>
<evidence type="ECO:0000313" key="1">
    <source>
        <dbReference type="EMBL" id="PKY57161.1"/>
    </source>
</evidence>
<dbReference type="AlphaFoldDB" id="A0A2I1HE33"/>
<proteinExistence type="predicted"/>